<evidence type="ECO:0000256" key="7">
    <source>
        <dbReference type="ARBA" id="ARBA00023136"/>
    </source>
</evidence>
<dbReference type="SUPFAM" id="SSF103473">
    <property type="entry name" value="MFS general substrate transporter"/>
    <property type="match status" value="1"/>
</dbReference>
<feature type="transmembrane region" description="Helical" evidence="8">
    <location>
        <begin position="140"/>
        <end position="163"/>
    </location>
</feature>
<dbReference type="GO" id="GO:0022857">
    <property type="term" value="F:transmembrane transporter activity"/>
    <property type="evidence" value="ECO:0007669"/>
    <property type="project" value="InterPro"/>
</dbReference>
<evidence type="ECO:0000256" key="3">
    <source>
        <dbReference type="ARBA" id="ARBA00022475"/>
    </source>
</evidence>
<dbReference type="AlphaFoldDB" id="A0A1B6EJD5"/>
<feature type="transmembrane region" description="Helical" evidence="8">
    <location>
        <begin position="346"/>
        <end position="370"/>
    </location>
</feature>
<keyword evidence="3" id="KW-1003">Cell membrane</keyword>
<keyword evidence="2" id="KW-0813">Transport</keyword>
<feature type="transmembrane region" description="Helical" evidence="8">
    <location>
        <begin position="107"/>
        <end position="128"/>
    </location>
</feature>
<evidence type="ECO:0000256" key="5">
    <source>
        <dbReference type="ARBA" id="ARBA00022692"/>
    </source>
</evidence>
<feature type="transmembrane region" description="Helical" evidence="8">
    <location>
        <begin position="382"/>
        <end position="402"/>
    </location>
</feature>
<evidence type="ECO:0000256" key="4">
    <source>
        <dbReference type="ARBA" id="ARBA00022597"/>
    </source>
</evidence>
<accession>A0A1B6EJD5</accession>
<dbReference type="InterPro" id="IPR005829">
    <property type="entry name" value="Sugar_transporter_CS"/>
</dbReference>
<evidence type="ECO:0000256" key="2">
    <source>
        <dbReference type="ARBA" id="ARBA00022448"/>
    </source>
</evidence>
<organism evidence="10">
    <name type="scientific">Cuerna arida</name>
    <dbReference type="NCBI Taxonomy" id="1464854"/>
    <lineage>
        <taxon>Eukaryota</taxon>
        <taxon>Metazoa</taxon>
        <taxon>Ecdysozoa</taxon>
        <taxon>Arthropoda</taxon>
        <taxon>Hexapoda</taxon>
        <taxon>Insecta</taxon>
        <taxon>Pterygota</taxon>
        <taxon>Neoptera</taxon>
        <taxon>Paraneoptera</taxon>
        <taxon>Hemiptera</taxon>
        <taxon>Auchenorrhyncha</taxon>
        <taxon>Membracoidea</taxon>
        <taxon>Cicadellidae</taxon>
        <taxon>Cicadellinae</taxon>
        <taxon>Proconiini</taxon>
        <taxon>Cuerna</taxon>
    </lineage>
</organism>
<feature type="transmembrane region" description="Helical" evidence="8">
    <location>
        <begin position="312"/>
        <end position="334"/>
    </location>
</feature>
<name>A0A1B6EJD5_9HEMI</name>
<keyword evidence="4" id="KW-0762">Sugar transport</keyword>
<sequence length="448" mass="49889">MEKNSAYLRQWMAASIASMSLLITGMFLGWPSPTISKLRARDTPLTLSGSEVSWMISLLYVGSVVSPLPGGVLMDRWGRHKSLRVCSFLALSSWLLLAFSTDVTCLYISRILGGMWGGISYCITPVYLSEIAEPRIRGALNTMFTLMVYLGIMFEYCIGPIISYNLLSIISACIPLLYFLLMFIIPESPYYFVMRQRNQEAREALVWLRCTQDVDEELEAISKAIKSDMKNKGRVQDLVRTSGARRALFMVEIAAFLQRMSGSSVMMAYISTSVPQDGVVSGDQCAVIMCSLWLVFGVWSTFLVDRIGRRPLLAFSCIGCTLATAGLTVWFILSSNPSMNVTSYKAVPLICFALYALFFPFGLACIPSIIQGELFPSNLKGLASGITAIVVASLSFISNKLYQPLSDVWGTYINYLYFTLCSAYGIYFALSTLFETRNKTLQEIQKEL</sequence>
<dbReference type="PRINTS" id="PR00171">
    <property type="entry name" value="SUGRTRNSPORT"/>
</dbReference>
<dbReference type="InterPro" id="IPR036259">
    <property type="entry name" value="MFS_trans_sf"/>
</dbReference>
<feature type="transmembrane region" description="Helical" evidence="8">
    <location>
        <begin position="169"/>
        <end position="193"/>
    </location>
</feature>
<evidence type="ECO:0000256" key="6">
    <source>
        <dbReference type="ARBA" id="ARBA00022989"/>
    </source>
</evidence>
<dbReference type="PROSITE" id="PS00217">
    <property type="entry name" value="SUGAR_TRANSPORT_2"/>
    <property type="match status" value="1"/>
</dbReference>
<feature type="transmembrane region" description="Helical" evidence="8">
    <location>
        <begin position="85"/>
        <end position="101"/>
    </location>
</feature>
<dbReference type="InterPro" id="IPR050549">
    <property type="entry name" value="MFS_Trehalose_Transporter"/>
</dbReference>
<keyword evidence="7 8" id="KW-0472">Membrane</keyword>
<proteinExistence type="predicted"/>
<dbReference type="InterPro" id="IPR003663">
    <property type="entry name" value="Sugar/inositol_transpt"/>
</dbReference>
<dbReference type="PROSITE" id="PS50850">
    <property type="entry name" value="MFS"/>
    <property type="match status" value="1"/>
</dbReference>
<dbReference type="PANTHER" id="PTHR48021:SF46">
    <property type="entry name" value="MAJOR FACILITATOR SUPERFAMILY (MFS) PROFILE DOMAIN-CONTAINING PROTEIN"/>
    <property type="match status" value="1"/>
</dbReference>
<dbReference type="Pfam" id="PF00083">
    <property type="entry name" value="Sugar_tr"/>
    <property type="match status" value="1"/>
</dbReference>
<feature type="transmembrane region" description="Helical" evidence="8">
    <location>
        <begin position="12"/>
        <end position="32"/>
    </location>
</feature>
<dbReference type="FunFam" id="1.20.1250.20:FF:000218">
    <property type="entry name" value="facilitated trehalose transporter Tret1"/>
    <property type="match status" value="1"/>
</dbReference>
<dbReference type="GO" id="GO:0005886">
    <property type="term" value="C:plasma membrane"/>
    <property type="evidence" value="ECO:0007669"/>
    <property type="project" value="UniProtKB-SubCell"/>
</dbReference>
<feature type="transmembrane region" description="Helical" evidence="8">
    <location>
        <begin position="52"/>
        <end position="73"/>
    </location>
</feature>
<feature type="transmembrane region" description="Helical" evidence="8">
    <location>
        <begin position="286"/>
        <end position="305"/>
    </location>
</feature>
<feature type="transmembrane region" description="Helical" evidence="8">
    <location>
        <begin position="414"/>
        <end position="434"/>
    </location>
</feature>
<evidence type="ECO:0000256" key="8">
    <source>
        <dbReference type="SAM" id="Phobius"/>
    </source>
</evidence>
<gene>
    <name evidence="10" type="ORF">g.17526</name>
</gene>
<dbReference type="Gene3D" id="1.20.1250.20">
    <property type="entry name" value="MFS general substrate transporter like domains"/>
    <property type="match status" value="1"/>
</dbReference>
<protein>
    <recommendedName>
        <fullName evidence="9">Major facilitator superfamily (MFS) profile domain-containing protein</fullName>
    </recommendedName>
</protein>
<evidence type="ECO:0000259" key="9">
    <source>
        <dbReference type="PROSITE" id="PS50850"/>
    </source>
</evidence>
<keyword evidence="5 8" id="KW-0812">Transmembrane</keyword>
<feature type="transmembrane region" description="Helical" evidence="8">
    <location>
        <begin position="247"/>
        <end position="270"/>
    </location>
</feature>
<reference evidence="10" key="1">
    <citation type="submission" date="2015-11" db="EMBL/GenBank/DDBJ databases">
        <title>De novo transcriptome assembly of four potential Pierce s Disease insect vectors from Arizona vineyards.</title>
        <authorList>
            <person name="Tassone E.E."/>
        </authorList>
    </citation>
    <scope>NUCLEOTIDE SEQUENCE</scope>
</reference>
<keyword evidence="6 8" id="KW-1133">Transmembrane helix</keyword>
<feature type="domain" description="Major facilitator superfamily (MFS) profile" evidence="9">
    <location>
        <begin position="13"/>
        <end position="437"/>
    </location>
</feature>
<dbReference type="InterPro" id="IPR005828">
    <property type="entry name" value="MFS_sugar_transport-like"/>
</dbReference>
<evidence type="ECO:0000256" key="1">
    <source>
        <dbReference type="ARBA" id="ARBA00004651"/>
    </source>
</evidence>
<dbReference type="PANTHER" id="PTHR48021">
    <property type="match status" value="1"/>
</dbReference>
<dbReference type="EMBL" id="GECZ01031731">
    <property type="protein sequence ID" value="JAS38038.1"/>
    <property type="molecule type" value="Transcribed_RNA"/>
</dbReference>
<comment type="subcellular location">
    <subcellularLocation>
        <location evidence="1">Cell membrane</location>
        <topology evidence="1">Multi-pass membrane protein</topology>
    </subcellularLocation>
</comment>
<dbReference type="InterPro" id="IPR020846">
    <property type="entry name" value="MFS_dom"/>
</dbReference>
<evidence type="ECO:0000313" key="10">
    <source>
        <dbReference type="EMBL" id="JAS38038.1"/>
    </source>
</evidence>